<evidence type="ECO:0000256" key="11">
    <source>
        <dbReference type="ARBA" id="ARBA00074866"/>
    </source>
</evidence>
<dbReference type="GO" id="GO:0005737">
    <property type="term" value="C:cytoplasm"/>
    <property type="evidence" value="ECO:0007669"/>
    <property type="project" value="UniProtKB-SubCell"/>
</dbReference>
<dbReference type="PROSITE" id="PS51892">
    <property type="entry name" value="SUBTILASE"/>
    <property type="match status" value="1"/>
</dbReference>
<comment type="subcellular location">
    <subcellularLocation>
        <location evidence="1">Cytoplasm</location>
    </subcellularLocation>
</comment>
<keyword evidence="7" id="KW-0648">Protein biosynthesis</keyword>
<evidence type="ECO:0000256" key="1">
    <source>
        <dbReference type="ARBA" id="ARBA00004496"/>
    </source>
</evidence>
<comment type="catalytic activity">
    <reaction evidence="9">
        <text>GTP + H2O = GDP + phosphate + H(+)</text>
        <dbReference type="Rhea" id="RHEA:19669"/>
        <dbReference type="ChEBI" id="CHEBI:15377"/>
        <dbReference type="ChEBI" id="CHEBI:15378"/>
        <dbReference type="ChEBI" id="CHEBI:37565"/>
        <dbReference type="ChEBI" id="CHEBI:43474"/>
        <dbReference type="ChEBI" id="CHEBI:58189"/>
    </reaction>
    <physiologicalReaction direction="left-to-right" evidence="9">
        <dbReference type="Rhea" id="RHEA:19670"/>
    </physiologicalReaction>
</comment>
<dbReference type="AlphaFoldDB" id="A0A1R1YIC6"/>
<dbReference type="Pfam" id="PF00009">
    <property type="entry name" value="GTP_EFTU"/>
    <property type="match status" value="1"/>
</dbReference>
<dbReference type="GO" id="GO:0005525">
    <property type="term" value="F:GTP binding"/>
    <property type="evidence" value="ECO:0007669"/>
    <property type="project" value="UniProtKB-KW"/>
</dbReference>
<dbReference type="SUPFAM" id="SSF52540">
    <property type="entry name" value="P-loop containing nucleoside triphosphate hydrolases"/>
    <property type="match status" value="1"/>
</dbReference>
<comment type="caution">
    <text evidence="12">Lacks conserved residue(s) required for the propagation of feature annotation.</text>
</comment>
<comment type="similarity">
    <text evidence="12">Belongs to the peptidase S8 family.</text>
</comment>
<dbReference type="PROSITE" id="PS00138">
    <property type="entry name" value="SUBTILASE_SER"/>
    <property type="match status" value="1"/>
</dbReference>
<dbReference type="InterPro" id="IPR015033">
    <property type="entry name" value="HBS1-like_N"/>
</dbReference>
<reference evidence="16" key="1">
    <citation type="submission" date="2017-01" db="EMBL/GenBank/DDBJ databases">
        <authorList>
            <person name="Wang Y."/>
            <person name="White M."/>
            <person name="Kvist S."/>
            <person name="Moncalvo J.-M."/>
        </authorList>
    </citation>
    <scope>NUCLEOTIDE SEQUENCE [LARGE SCALE GENOMIC DNA]</scope>
    <source>
        <strain evidence="16">ID-206-W2</strain>
    </source>
</reference>
<evidence type="ECO:0000256" key="4">
    <source>
        <dbReference type="ARBA" id="ARBA00022741"/>
    </source>
</evidence>
<dbReference type="CDD" id="cd01883">
    <property type="entry name" value="EF1_alpha"/>
    <property type="match status" value="1"/>
</dbReference>
<dbReference type="PANTHER" id="PTHR23115">
    <property type="entry name" value="TRANSLATION FACTOR"/>
    <property type="match status" value="1"/>
</dbReference>
<dbReference type="PROSITE" id="PS00137">
    <property type="entry name" value="SUBTILASE_HIS"/>
    <property type="match status" value="1"/>
</dbReference>
<dbReference type="PRINTS" id="PR00315">
    <property type="entry name" value="ELONGATNFCT"/>
</dbReference>
<evidence type="ECO:0000256" key="12">
    <source>
        <dbReference type="PROSITE-ProRule" id="PRU01240"/>
    </source>
</evidence>
<dbReference type="InterPro" id="IPR050100">
    <property type="entry name" value="TRAFAC_GTPase_members"/>
</dbReference>
<proteinExistence type="inferred from homology"/>
<evidence type="ECO:0000256" key="8">
    <source>
        <dbReference type="ARBA" id="ARBA00023134"/>
    </source>
</evidence>
<feature type="domain" description="Tr-type G" evidence="14">
    <location>
        <begin position="686"/>
        <end position="888"/>
    </location>
</feature>
<dbReference type="InterPro" id="IPR000209">
    <property type="entry name" value="Peptidase_S8/S53_dom"/>
</dbReference>
<evidence type="ECO:0000256" key="2">
    <source>
        <dbReference type="ARBA" id="ARBA00022490"/>
    </source>
</evidence>
<evidence type="ECO:0000256" key="10">
    <source>
        <dbReference type="ARBA" id="ARBA00063537"/>
    </source>
</evidence>
<feature type="compositionally biased region" description="Basic and acidic residues" evidence="13">
    <location>
        <begin position="586"/>
        <end position="611"/>
    </location>
</feature>
<dbReference type="FunFam" id="3.40.50.300:FF:000204">
    <property type="entry name" value="Translation elongation factor Tu"/>
    <property type="match status" value="1"/>
</dbReference>
<dbReference type="PROSITE" id="PS51722">
    <property type="entry name" value="G_TR_2"/>
    <property type="match status" value="1"/>
</dbReference>
<name>A0A1R1YIC6_9FUNG</name>
<accession>A0A1R1YIC6</accession>
<gene>
    <name evidence="15" type="ORF">AYI69_g3921</name>
</gene>
<dbReference type="InterPro" id="IPR027417">
    <property type="entry name" value="P-loop_NTPase"/>
</dbReference>
<keyword evidence="3" id="KW-0645">Protease</keyword>
<dbReference type="GO" id="GO:0006412">
    <property type="term" value="P:translation"/>
    <property type="evidence" value="ECO:0007669"/>
    <property type="project" value="UniProtKB-KW"/>
</dbReference>
<dbReference type="InterPro" id="IPR036852">
    <property type="entry name" value="Peptidase_S8/S53_dom_sf"/>
</dbReference>
<dbReference type="InterPro" id="IPR000795">
    <property type="entry name" value="T_Tr_GTP-bd_dom"/>
</dbReference>
<organism evidence="15 16">
    <name type="scientific">Smittium culicis</name>
    <dbReference type="NCBI Taxonomy" id="133412"/>
    <lineage>
        <taxon>Eukaryota</taxon>
        <taxon>Fungi</taxon>
        <taxon>Fungi incertae sedis</taxon>
        <taxon>Zoopagomycota</taxon>
        <taxon>Kickxellomycotina</taxon>
        <taxon>Harpellomycetes</taxon>
        <taxon>Harpellales</taxon>
        <taxon>Legeriomycetaceae</taxon>
        <taxon>Smittium</taxon>
    </lineage>
</organism>
<dbReference type="OrthoDB" id="206201at2759"/>
<dbReference type="GO" id="GO:0006508">
    <property type="term" value="P:proteolysis"/>
    <property type="evidence" value="ECO:0007669"/>
    <property type="project" value="UniProtKB-KW"/>
</dbReference>
<dbReference type="EMBL" id="LSSM01001422">
    <property type="protein sequence ID" value="OMJ26671.1"/>
    <property type="molecule type" value="Genomic_DNA"/>
</dbReference>
<evidence type="ECO:0000256" key="9">
    <source>
        <dbReference type="ARBA" id="ARBA00049117"/>
    </source>
</evidence>
<dbReference type="InterPro" id="IPR022398">
    <property type="entry name" value="Peptidase_S8_His-AS"/>
</dbReference>
<dbReference type="Gene3D" id="3.40.50.200">
    <property type="entry name" value="Peptidase S8/S53 domain"/>
    <property type="match status" value="1"/>
</dbReference>
<dbReference type="Pfam" id="PF00082">
    <property type="entry name" value="Peptidase_S8"/>
    <property type="match status" value="1"/>
</dbReference>
<keyword evidence="4" id="KW-0547">Nucleotide-binding</keyword>
<evidence type="ECO:0000256" key="6">
    <source>
        <dbReference type="ARBA" id="ARBA00022825"/>
    </source>
</evidence>
<dbReference type="Pfam" id="PF08938">
    <property type="entry name" value="HBS1_N"/>
    <property type="match status" value="1"/>
</dbReference>
<keyword evidence="8" id="KW-0342">GTP-binding</keyword>
<evidence type="ECO:0000256" key="5">
    <source>
        <dbReference type="ARBA" id="ARBA00022801"/>
    </source>
</evidence>
<comment type="caution">
    <text evidence="15">The sequence shown here is derived from an EMBL/GenBank/DDBJ whole genome shotgun (WGS) entry which is preliminary data.</text>
</comment>
<feature type="non-terminal residue" evidence="15">
    <location>
        <position position="888"/>
    </location>
</feature>
<dbReference type="Proteomes" id="UP000187429">
    <property type="component" value="Unassembled WGS sequence"/>
</dbReference>
<evidence type="ECO:0000256" key="13">
    <source>
        <dbReference type="SAM" id="MobiDB-lite"/>
    </source>
</evidence>
<feature type="region of interest" description="Disordered" evidence="13">
    <location>
        <begin position="586"/>
        <end position="645"/>
    </location>
</feature>
<feature type="compositionally biased region" description="Basic and acidic residues" evidence="13">
    <location>
        <begin position="627"/>
        <end position="645"/>
    </location>
</feature>
<sequence>FGPNVAYNDKGIITEDGFDYGGHGTAVASLAVGSAFGTAKKAKVISYKVSAIGISFPIIRVAQALEDIANLINTADDGRVASLLVFSYISNSPSQSWDDAAKEFKDMGYVYVAPAGNNRADSCAKSPMSSGAVLSVGSTDNTDSLQYTTNFGLCVDLYAPGVNVQVASYLNNFGSRTITGTSYSAPRIAGICANILADNPTYNLDQLKEKLIKLYSDENYEEEERTEEDLVKLTSGLRSIKQKLGSANKIPDREITDTLWYYFFDEGKTLAYLCIGSEDFFNDLQLNPAKANSLLNLNLSDKKSDPPISSISSLLSNIKGSKTPLSTSIKNLNINNNLNSNHSPTSSILSSSIFSKSGSSTISDALSALKTRKLENSQPTFIGSKSLQFNQLKKESNPVMLSSLSNLSSIANVSTKSSVNTGNSVLKNIINEIDSKSTPKTLSNSSNFNVNRTIPAPYKLSSKGSDFSYFAFESNIKTDLKAVKIMSDFFEEKIKSTNLICLVSPQSPTINNKFVDNVNKNDISPPQKSYYLSSIDSLKNNTHSLNSDLSFLVVDLGNSQKKVAADKPLKSKPKNAPVSGKIHKALQDGSEKRLNDHDGNSQKKVAADKPLKSKPKNAPVSGKIHKALQDGSEKRLNDHDGKTRKLSENKKLENLVLFKFDTNSPDDIVFLAQNKSNKMKNVDGGSIVGDSDISRHVDSGKSTLMGRLLFDLGKVNSRTMQKFERESEKIGKGSFAYAWVLDENETERERGVTIDIASSSFQTSTRTFNLLDAPGHRDFIPNMISGASQADAAILVIDSTVGSFESGFDGDGQTREHSMLVRSLGVKSLIVAVNKLEKSDWSFERFEEIRAKLTPFLVTCGFLKSDIRYVPVSGLSGINVAKRIDSDV</sequence>
<feature type="non-terminal residue" evidence="15">
    <location>
        <position position="1"/>
    </location>
</feature>
<dbReference type="GO" id="GO:1990533">
    <property type="term" value="C:Dom34-Hbs1 complex"/>
    <property type="evidence" value="ECO:0007669"/>
    <property type="project" value="UniProtKB-ARBA"/>
</dbReference>
<keyword evidence="2" id="KW-0963">Cytoplasm</keyword>
<dbReference type="GO" id="GO:0003924">
    <property type="term" value="F:GTPase activity"/>
    <property type="evidence" value="ECO:0007669"/>
    <property type="project" value="InterPro"/>
</dbReference>
<dbReference type="InterPro" id="IPR023828">
    <property type="entry name" value="Peptidase_S8_Ser-AS"/>
</dbReference>
<dbReference type="SUPFAM" id="SSF52743">
    <property type="entry name" value="Subtilisin-like"/>
    <property type="match status" value="1"/>
</dbReference>
<dbReference type="GO" id="GO:0004252">
    <property type="term" value="F:serine-type endopeptidase activity"/>
    <property type="evidence" value="ECO:0007669"/>
    <property type="project" value="InterPro"/>
</dbReference>
<evidence type="ECO:0000313" key="15">
    <source>
        <dbReference type="EMBL" id="OMJ26671.1"/>
    </source>
</evidence>
<keyword evidence="6" id="KW-0720">Serine protease</keyword>
<evidence type="ECO:0000313" key="16">
    <source>
        <dbReference type="Proteomes" id="UP000187429"/>
    </source>
</evidence>
<protein>
    <recommendedName>
        <fullName evidence="11">Elongation factor 1 alpha-like protein</fullName>
    </recommendedName>
</protein>
<comment type="subunit">
    <text evidence="10">Component of the Dom34-Hbs1 complex, also named Pelota-HBS1L complex, composed of dom34 and hbs1.</text>
</comment>
<dbReference type="Gene3D" id="3.40.50.300">
    <property type="entry name" value="P-loop containing nucleotide triphosphate hydrolases"/>
    <property type="match status" value="1"/>
</dbReference>
<evidence type="ECO:0000259" key="14">
    <source>
        <dbReference type="PROSITE" id="PS51722"/>
    </source>
</evidence>
<keyword evidence="16" id="KW-1185">Reference proteome</keyword>
<evidence type="ECO:0000256" key="7">
    <source>
        <dbReference type="ARBA" id="ARBA00022917"/>
    </source>
</evidence>
<keyword evidence="5" id="KW-0378">Hydrolase</keyword>
<evidence type="ECO:0000256" key="3">
    <source>
        <dbReference type="ARBA" id="ARBA00022670"/>
    </source>
</evidence>